<proteinExistence type="predicted"/>
<dbReference type="InterPro" id="IPR010496">
    <property type="entry name" value="AL/BT2_dom"/>
</dbReference>
<dbReference type="Gene3D" id="2.60.120.560">
    <property type="entry name" value="Exo-inulinase, domain 1"/>
    <property type="match status" value="1"/>
</dbReference>
<protein>
    <recommendedName>
        <fullName evidence="1">3-keto-alpha-glucoside-1,2-lyase/3-keto-2-hydroxy-glucal hydratase domain-containing protein</fullName>
    </recommendedName>
</protein>
<evidence type="ECO:0000313" key="2">
    <source>
        <dbReference type="EMBL" id="PCI24563.1"/>
    </source>
</evidence>
<accession>A0A2A4STC2</accession>
<evidence type="ECO:0000259" key="1">
    <source>
        <dbReference type="Pfam" id="PF06439"/>
    </source>
</evidence>
<dbReference type="Pfam" id="PF06439">
    <property type="entry name" value="3keto-disac_hyd"/>
    <property type="match status" value="1"/>
</dbReference>
<sequence length="265" mass="29622">MKKVIILLSLLGFSITGFLLFYNGFDVVDVTLSEVKAGQVIDKSMYVHETVENEKTILRYPLDSTYGLTPNHVVMGLGSKLGKEGVFVKIGADSTPEGEETFVLVEESEFQNGIIEVEVNGSVSSKASLLTRFFARGFIGIGFRINEDQSSFESFYLRPANGPAEDEERRNHAVQYFSYPEWSWSRLRDEYPEKYEAAAPVMPGEWQKMRIEVQGNTAKLFINDAGDPVLVVNDLKLGAKRGGKVGLWVGRGTNGFFRNLKITKL</sequence>
<dbReference type="GO" id="GO:0016787">
    <property type="term" value="F:hydrolase activity"/>
    <property type="evidence" value="ECO:0007669"/>
    <property type="project" value="InterPro"/>
</dbReference>
<feature type="domain" description="3-keto-alpha-glucoside-1,2-lyase/3-keto-2-hydroxy-glucal hydratase" evidence="1">
    <location>
        <begin position="83"/>
        <end position="263"/>
    </location>
</feature>
<comment type="caution">
    <text evidence="2">The sequence shown here is derived from an EMBL/GenBank/DDBJ whole genome shotgun (WGS) entry which is preliminary data.</text>
</comment>
<dbReference type="EMBL" id="NVSR01000121">
    <property type="protein sequence ID" value="PCI24563.1"/>
    <property type="molecule type" value="Genomic_DNA"/>
</dbReference>
<gene>
    <name evidence="2" type="ORF">COB67_11520</name>
</gene>
<dbReference type="AlphaFoldDB" id="A0A2A4STC2"/>
<evidence type="ECO:0000313" key="3">
    <source>
        <dbReference type="Proteomes" id="UP000218113"/>
    </source>
</evidence>
<name>A0A2A4STC2_9DELT</name>
<reference evidence="3" key="1">
    <citation type="submission" date="2017-08" db="EMBL/GenBank/DDBJ databases">
        <title>A dynamic microbial community with high functional redundancy inhabits the cold, oxic subseafloor aquifer.</title>
        <authorList>
            <person name="Tully B.J."/>
            <person name="Wheat C.G."/>
            <person name="Glazer B.T."/>
            <person name="Huber J.A."/>
        </authorList>
    </citation>
    <scope>NUCLEOTIDE SEQUENCE [LARGE SCALE GENOMIC DNA]</scope>
</reference>
<dbReference type="Proteomes" id="UP000218113">
    <property type="component" value="Unassembled WGS sequence"/>
</dbReference>
<organism evidence="2 3">
    <name type="scientific">SAR324 cluster bacterium</name>
    <dbReference type="NCBI Taxonomy" id="2024889"/>
    <lineage>
        <taxon>Bacteria</taxon>
        <taxon>Deltaproteobacteria</taxon>
        <taxon>SAR324 cluster</taxon>
    </lineage>
</organism>